<reference evidence="8" key="1">
    <citation type="journal article" date="2016" name="Nat. Commun.">
        <title>Genome analysis of three Pneumocystis species reveals adaptation mechanisms to life exclusively in mammalian hosts.</title>
        <authorList>
            <person name="Ma L."/>
            <person name="Chen Z."/>
            <person name="Huang D.W."/>
            <person name="Kutty G."/>
            <person name="Ishihara M."/>
            <person name="Wang H."/>
            <person name="Abouelleil A."/>
            <person name="Bishop L."/>
            <person name="Davey E."/>
            <person name="Deng R."/>
            <person name="Deng X."/>
            <person name="Fan L."/>
            <person name="Fantoni G."/>
            <person name="Fitzgerald M."/>
            <person name="Gogineni E."/>
            <person name="Goldberg J.M."/>
            <person name="Handley G."/>
            <person name="Hu X."/>
            <person name="Huber C."/>
            <person name="Jiao X."/>
            <person name="Jones K."/>
            <person name="Levin J.Z."/>
            <person name="Liu Y."/>
            <person name="Macdonald P."/>
            <person name="Melnikov A."/>
            <person name="Raley C."/>
            <person name="Sassi M."/>
            <person name="Sherman B.T."/>
            <person name="Song X."/>
            <person name="Sykes S."/>
            <person name="Tran B."/>
            <person name="Walsh L."/>
            <person name="Xia Y."/>
            <person name="Yang J."/>
            <person name="Young S."/>
            <person name="Zeng Q."/>
            <person name="Zheng X."/>
            <person name="Stephens R."/>
            <person name="Nusbaum C."/>
            <person name="Birren B.W."/>
            <person name="Azadi P."/>
            <person name="Lempicki R.A."/>
            <person name="Cuomo C.A."/>
            <person name="Kovacs J.A."/>
        </authorList>
    </citation>
    <scope>NUCLEOTIDE SEQUENCE [LARGE SCALE GENOMIC DNA]</scope>
    <source>
        <strain evidence="8">RU7</strain>
    </source>
</reference>
<evidence type="ECO:0000256" key="3">
    <source>
        <dbReference type="ARBA" id="ARBA00022448"/>
    </source>
</evidence>
<dbReference type="AlphaFoldDB" id="A0A0W4ZUE8"/>
<dbReference type="PANTHER" id="PTHR22761">
    <property type="entry name" value="CHARGED MULTIVESICULAR BODY PROTEIN"/>
    <property type="match status" value="1"/>
</dbReference>
<dbReference type="GO" id="GO:0000815">
    <property type="term" value="C:ESCRT III complex"/>
    <property type="evidence" value="ECO:0007669"/>
    <property type="project" value="TreeGrafter"/>
</dbReference>
<comment type="subcellular location">
    <subcellularLocation>
        <location evidence="1">Endosome membrane</location>
    </subcellularLocation>
</comment>
<dbReference type="PANTHER" id="PTHR22761:SF5">
    <property type="entry name" value="CHARGED MULTIVESICULAR BODY PROTEIN 6"/>
    <property type="match status" value="1"/>
</dbReference>
<evidence type="ECO:0000256" key="4">
    <source>
        <dbReference type="ARBA" id="ARBA00022753"/>
    </source>
</evidence>
<dbReference type="Gene3D" id="6.10.140.1230">
    <property type="match status" value="1"/>
</dbReference>
<sequence>MGISYSKKVTKKDYIVLELKLQRDKLHRYQVNVENFVLDTKEAIKKSLAQGNKQKALYLLKQKKKYQELFTKACAHIETVENLISTIEFALIEEDVIYILKQSSCLLKDLKKEMSFESVSKLMDQAKENIIYQNDINNILSDKLEDKDEEYSKEFEELQLYMFPHPPNKEIQNETTTIKENKQNSKQKESSYALLA</sequence>
<keyword evidence="4" id="KW-0967">Endosome</keyword>
<dbReference type="GO" id="GO:0015031">
    <property type="term" value="P:protein transport"/>
    <property type="evidence" value="ECO:0007669"/>
    <property type="project" value="UniProtKB-KW"/>
</dbReference>
<comment type="caution">
    <text evidence="7">The sequence shown here is derived from an EMBL/GenBank/DDBJ whole genome shotgun (WGS) entry which is preliminary data.</text>
</comment>
<dbReference type="GO" id="GO:0006900">
    <property type="term" value="P:vesicle budding from membrane"/>
    <property type="evidence" value="ECO:0007669"/>
    <property type="project" value="TreeGrafter"/>
</dbReference>
<dbReference type="OrthoDB" id="441172at2759"/>
<keyword evidence="8" id="KW-1185">Reference proteome</keyword>
<organism evidence="7 8">
    <name type="scientific">Pneumocystis jirovecii (strain RU7)</name>
    <name type="common">Human pneumocystis pneumonia agent</name>
    <dbReference type="NCBI Taxonomy" id="1408657"/>
    <lineage>
        <taxon>Eukaryota</taxon>
        <taxon>Fungi</taxon>
        <taxon>Dikarya</taxon>
        <taxon>Ascomycota</taxon>
        <taxon>Taphrinomycotina</taxon>
        <taxon>Pneumocystomycetes</taxon>
        <taxon>Pneumocystaceae</taxon>
        <taxon>Pneumocystis</taxon>
    </lineage>
</organism>
<dbReference type="GeneID" id="28939197"/>
<dbReference type="STRING" id="1408657.A0A0W4ZUE8"/>
<evidence type="ECO:0000256" key="2">
    <source>
        <dbReference type="ARBA" id="ARBA00006190"/>
    </source>
</evidence>
<evidence type="ECO:0000256" key="5">
    <source>
        <dbReference type="ARBA" id="ARBA00022927"/>
    </source>
</evidence>
<dbReference type="Pfam" id="PF03357">
    <property type="entry name" value="Snf7"/>
    <property type="match status" value="1"/>
</dbReference>
<dbReference type="EMBL" id="LFWA01000003">
    <property type="protein sequence ID" value="KTW31996.1"/>
    <property type="molecule type" value="Genomic_DNA"/>
</dbReference>
<keyword evidence="6" id="KW-0472">Membrane</keyword>
<dbReference type="GO" id="GO:0005771">
    <property type="term" value="C:multivesicular body"/>
    <property type="evidence" value="ECO:0007669"/>
    <property type="project" value="TreeGrafter"/>
</dbReference>
<evidence type="ECO:0000256" key="1">
    <source>
        <dbReference type="ARBA" id="ARBA00004608"/>
    </source>
</evidence>
<dbReference type="GO" id="GO:0032511">
    <property type="term" value="P:late endosome to vacuole transport via multivesicular body sorting pathway"/>
    <property type="evidence" value="ECO:0007669"/>
    <property type="project" value="TreeGrafter"/>
</dbReference>
<dbReference type="VEuPathDB" id="FungiDB:T551_00678"/>
<evidence type="ECO:0000313" key="7">
    <source>
        <dbReference type="EMBL" id="KTW31996.1"/>
    </source>
</evidence>
<comment type="similarity">
    <text evidence="2">Belongs to the SNF7 family.</text>
</comment>
<proteinExistence type="inferred from homology"/>
<protein>
    <recommendedName>
        <fullName evidence="9">Charged multivesicular body protein 6</fullName>
    </recommendedName>
</protein>
<evidence type="ECO:0008006" key="9">
    <source>
        <dbReference type="Google" id="ProtNLM"/>
    </source>
</evidence>
<dbReference type="Proteomes" id="UP000053447">
    <property type="component" value="Unassembled WGS sequence"/>
</dbReference>
<accession>A0A0W4ZUE8</accession>
<name>A0A0W4ZUE8_PNEJ7</name>
<dbReference type="InterPro" id="IPR005024">
    <property type="entry name" value="Snf7_fam"/>
</dbReference>
<evidence type="ECO:0000256" key="6">
    <source>
        <dbReference type="ARBA" id="ARBA00023136"/>
    </source>
</evidence>
<dbReference type="RefSeq" id="XP_018230688.1">
    <property type="nucleotide sequence ID" value="XM_018372942.1"/>
</dbReference>
<keyword evidence="3" id="KW-0813">Transport</keyword>
<keyword evidence="5" id="KW-0653">Protein transport</keyword>
<evidence type="ECO:0000313" key="8">
    <source>
        <dbReference type="Proteomes" id="UP000053447"/>
    </source>
</evidence>
<gene>
    <name evidence="7" type="ORF">T551_00678</name>
</gene>